<dbReference type="Proteomes" id="UP000326458">
    <property type="component" value="Unassembled WGS sequence"/>
</dbReference>
<dbReference type="GO" id="GO:0032981">
    <property type="term" value="P:mitochondrial respiratory chain complex I assembly"/>
    <property type="evidence" value="ECO:0007669"/>
    <property type="project" value="TreeGrafter"/>
</dbReference>
<dbReference type="InterPro" id="IPR044304">
    <property type="entry name" value="NUBPL-like"/>
</dbReference>
<evidence type="ECO:0008006" key="3">
    <source>
        <dbReference type="Google" id="ProtNLM"/>
    </source>
</evidence>
<gene>
    <name evidence="1" type="ORF">FD754_017811</name>
</gene>
<comment type="caution">
    <text evidence="1">The sequence shown here is derived from an EMBL/GenBank/DDBJ whole genome shotgun (WGS) entry which is preliminary data.</text>
</comment>
<protein>
    <recommendedName>
        <fullName evidence="3">NUBPL</fullName>
    </recommendedName>
</protein>
<evidence type="ECO:0000313" key="1">
    <source>
        <dbReference type="EMBL" id="KAB0352954.1"/>
    </source>
</evidence>
<keyword evidence="2" id="KW-1185">Reference proteome</keyword>
<organism evidence="1 2">
    <name type="scientific">Muntiacus muntjak</name>
    <name type="common">Barking deer</name>
    <name type="synonym">Indian muntjac</name>
    <dbReference type="NCBI Taxonomy" id="9888"/>
    <lineage>
        <taxon>Eukaryota</taxon>
        <taxon>Metazoa</taxon>
        <taxon>Chordata</taxon>
        <taxon>Craniata</taxon>
        <taxon>Vertebrata</taxon>
        <taxon>Euteleostomi</taxon>
        <taxon>Mammalia</taxon>
        <taxon>Eutheria</taxon>
        <taxon>Laurasiatheria</taxon>
        <taxon>Artiodactyla</taxon>
        <taxon>Ruminantia</taxon>
        <taxon>Pecora</taxon>
        <taxon>Cervidae</taxon>
        <taxon>Muntiacinae</taxon>
        <taxon>Muntiacus</taxon>
    </lineage>
</organism>
<dbReference type="SUPFAM" id="SSF52540">
    <property type="entry name" value="P-loop containing nucleoside triphosphate hydrolases"/>
    <property type="match status" value="1"/>
</dbReference>
<evidence type="ECO:0000313" key="2">
    <source>
        <dbReference type="Proteomes" id="UP000326458"/>
    </source>
</evidence>
<accession>A0A5N3VUS0</accession>
<proteinExistence type="predicted"/>
<name>A0A5N3VUS0_MUNMU</name>
<sequence>MGVWQRLLVSGGVSLRGCGGACVPLGGSRLLICRRQFSGAESETLKQRRSQIMARGLPKQKPIEGVKQVIVVASGKGGVGKSTTAVINLSRFVASLKIFSHFNRNGLIQILPNLSFL</sequence>
<dbReference type="GO" id="GO:0005524">
    <property type="term" value="F:ATP binding"/>
    <property type="evidence" value="ECO:0007669"/>
    <property type="project" value="InterPro"/>
</dbReference>
<reference evidence="1 2" key="1">
    <citation type="submission" date="2019-06" db="EMBL/GenBank/DDBJ databases">
        <title>Discovery of a novel chromosome fission-fusion reversal in muntjac.</title>
        <authorList>
            <person name="Mudd A.B."/>
            <person name="Bredeson J.V."/>
            <person name="Baum R."/>
            <person name="Hockemeyer D."/>
            <person name="Rokhsar D.S."/>
        </authorList>
    </citation>
    <scope>NUCLEOTIDE SEQUENCE [LARGE SCALE GENOMIC DNA]</scope>
    <source>
        <strain evidence="1">UTSW_UCB_Mm</strain>
        <tissue evidence="1">Fibroblast cell line</tissue>
    </source>
</reference>
<dbReference type="GO" id="GO:0016226">
    <property type="term" value="P:iron-sulfur cluster assembly"/>
    <property type="evidence" value="ECO:0007669"/>
    <property type="project" value="InterPro"/>
</dbReference>
<dbReference type="AlphaFoldDB" id="A0A5N3VUS0"/>
<dbReference type="InterPro" id="IPR027417">
    <property type="entry name" value="P-loop_NTPase"/>
</dbReference>
<dbReference type="GO" id="GO:0005739">
    <property type="term" value="C:mitochondrion"/>
    <property type="evidence" value="ECO:0007669"/>
    <property type="project" value="TreeGrafter"/>
</dbReference>
<dbReference type="Gene3D" id="3.40.50.300">
    <property type="entry name" value="P-loop containing nucleotide triphosphate hydrolases"/>
    <property type="match status" value="1"/>
</dbReference>
<dbReference type="EMBL" id="VCEA01000002">
    <property type="protein sequence ID" value="KAB0352954.1"/>
    <property type="molecule type" value="Genomic_DNA"/>
</dbReference>
<dbReference type="PANTHER" id="PTHR42961">
    <property type="entry name" value="IRON-SULFUR PROTEIN NUBPL"/>
    <property type="match status" value="1"/>
</dbReference>
<dbReference type="GO" id="GO:0051539">
    <property type="term" value="F:4 iron, 4 sulfur cluster binding"/>
    <property type="evidence" value="ECO:0007669"/>
    <property type="project" value="TreeGrafter"/>
</dbReference>
<dbReference type="PANTHER" id="PTHR42961:SF2">
    <property type="entry name" value="IRON-SULFUR PROTEIN NUBPL"/>
    <property type="match status" value="1"/>
</dbReference>